<organism evidence="8 9">
    <name type="scientific">Grimontia celer</name>
    <dbReference type="NCBI Taxonomy" id="1796497"/>
    <lineage>
        <taxon>Bacteria</taxon>
        <taxon>Pseudomonadati</taxon>
        <taxon>Pseudomonadota</taxon>
        <taxon>Gammaproteobacteria</taxon>
        <taxon>Vibrionales</taxon>
        <taxon>Vibrionaceae</taxon>
        <taxon>Grimontia</taxon>
    </lineage>
</organism>
<evidence type="ECO:0000256" key="7">
    <source>
        <dbReference type="SAM" id="Phobius"/>
    </source>
</evidence>
<keyword evidence="3" id="KW-1003">Cell membrane</keyword>
<keyword evidence="9" id="KW-1185">Reference proteome</keyword>
<evidence type="ECO:0000313" key="9">
    <source>
        <dbReference type="Proteomes" id="UP000071641"/>
    </source>
</evidence>
<dbReference type="EMBL" id="FIZX01000001">
    <property type="protein sequence ID" value="CZF77095.1"/>
    <property type="molecule type" value="Genomic_DNA"/>
</dbReference>
<gene>
    <name evidence="8" type="ORF">GCE9029_00009</name>
</gene>
<evidence type="ECO:0000256" key="3">
    <source>
        <dbReference type="ARBA" id="ARBA00022475"/>
    </source>
</evidence>
<feature type="transmembrane region" description="Helical" evidence="7">
    <location>
        <begin position="12"/>
        <end position="31"/>
    </location>
</feature>
<proteinExistence type="inferred from homology"/>
<protein>
    <recommendedName>
        <fullName evidence="10">SerB-cotransposed membrane protein</fullName>
    </recommendedName>
</protein>
<keyword evidence="4 7" id="KW-0812">Transmembrane</keyword>
<dbReference type="AlphaFoldDB" id="A0A128ESL2"/>
<accession>A0A128ESL2</accession>
<evidence type="ECO:0000256" key="2">
    <source>
        <dbReference type="ARBA" id="ARBA00005362"/>
    </source>
</evidence>
<evidence type="ECO:0000313" key="8">
    <source>
        <dbReference type="EMBL" id="CZF77095.1"/>
    </source>
</evidence>
<evidence type="ECO:0000256" key="6">
    <source>
        <dbReference type="ARBA" id="ARBA00023136"/>
    </source>
</evidence>
<dbReference type="STRING" id="1796497.GCE9029_00009"/>
<name>A0A128ESL2_9GAMM</name>
<evidence type="ECO:0008006" key="10">
    <source>
        <dbReference type="Google" id="ProtNLM"/>
    </source>
</evidence>
<keyword evidence="5 7" id="KW-1133">Transmembrane helix</keyword>
<dbReference type="Proteomes" id="UP000071641">
    <property type="component" value="Unassembled WGS sequence"/>
</dbReference>
<dbReference type="InterPro" id="IPR019305">
    <property type="entry name" value="Uncharacterised_Smp"/>
</dbReference>
<evidence type="ECO:0000256" key="4">
    <source>
        <dbReference type="ARBA" id="ARBA00022692"/>
    </source>
</evidence>
<reference evidence="9" key="1">
    <citation type="submission" date="2016-02" db="EMBL/GenBank/DDBJ databases">
        <authorList>
            <person name="Rodrigo-Torres Lidia"/>
            <person name="Arahal R.David."/>
        </authorList>
    </citation>
    <scope>NUCLEOTIDE SEQUENCE [LARGE SCALE GENOMIC DNA]</scope>
    <source>
        <strain evidence="9">CECT 9029</strain>
    </source>
</reference>
<sequence>MLQINKKRLKRLWQFIVVVACFSTVMMLFMYSNQLNNRNYKMLYDQTESLSRVILRQAAASVNKALANDDMEAVQQLVTNLQNEPLILDAAVYDVKGNLVASSLGAMPLEQLTGLNTPLSVASIGRQQLVEPIAEDGHISGFVRITLEHGQVIKAASNRLEQSINLVRAMILVAIATGALLIFTFANRKDLWRSTFLLKSND</sequence>
<dbReference type="OrthoDB" id="6213658at2"/>
<evidence type="ECO:0000256" key="5">
    <source>
        <dbReference type="ARBA" id="ARBA00022989"/>
    </source>
</evidence>
<dbReference type="GO" id="GO:0005886">
    <property type="term" value="C:plasma membrane"/>
    <property type="evidence" value="ECO:0007669"/>
    <property type="project" value="UniProtKB-SubCell"/>
</dbReference>
<evidence type="ECO:0000256" key="1">
    <source>
        <dbReference type="ARBA" id="ARBA00004236"/>
    </source>
</evidence>
<comment type="subcellular location">
    <subcellularLocation>
        <location evidence="1">Cell membrane</location>
    </subcellularLocation>
</comment>
<dbReference type="RefSeq" id="WP_062660506.1">
    <property type="nucleotide sequence ID" value="NZ_FIZX01000001.1"/>
</dbReference>
<feature type="transmembrane region" description="Helical" evidence="7">
    <location>
        <begin position="166"/>
        <end position="186"/>
    </location>
</feature>
<comment type="similarity">
    <text evidence="2">Belongs to the Smp family.</text>
</comment>
<keyword evidence="6 7" id="KW-0472">Membrane</keyword>
<dbReference type="Pfam" id="PF10144">
    <property type="entry name" value="SMP_2"/>
    <property type="match status" value="1"/>
</dbReference>